<dbReference type="EMBL" id="JAANIC010001132">
    <property type="protein sequence ID" value="KAG5347133.1"/>
    <property type="molecule type" value="Genomic_DNA"/>
</dbReference>
<dbReference type="Gene3D" id="3.30.420.10">
    <property type="entry name" value="Ribonuclease H-like superfamily/Ribonuclease H"/>
    <property type="match status" value="1"/>
</dbReference>
<feature type="non-terminal residue" evidence="1">
    <location>
        <position position="1"/>
    </location>
</feature>
<accession>A0A836FZA8</accession>
<dbReference type="InterPro" id="IPR052709">
    <property type="entry name" value="Transposase-MT_Hybrid"/>
</dbReference>
<dbReference type="Proteomes" id="UP000669903">
    <property type="component" value="Unassembled WGS sequence"/>
</dbReference>
<sequence>MEKNEFRAVIKHQDIRWVQCLLTVDHKRDRIQCLEMFQRNSDEFLRRYITVDETWVLYFTLETKEQSKQWTSPSELAPKKAKTQTINGDYYAALLDRFNNILKKKRPHLAKKKVLFHQDNARVHTCSAPMAKFNEFRYELLPHPAYSPDLLIAETETYFEELDKSYYSDDLNKLKSPWIKCIELKGDYVEK</sequence>
<dbReference type="PANTHER" id="PTHR46060:SF1">
    <property type="entry name" value="MARINER MOS1 TRANSPOSASE-LIKE PROTEIN"/>
    <property type="match status" value="1"/>
</dbReference>
<dbReference type="GO" id="GO:0032259">
    <property type="term" value="P:methylation"/>
    <property type="evidence" value="ECO:0007669"/>
    <property type="project" value="UniProtKB-KW"/>
</dbReference>
<protein>
    <submittedName>
        <fullName evidence="1">SETMR methyltransferase</fullName>
    </submittedName>
</protein>
<evidence type="ECO:0000313" key="1">
    <source>
        <dbReference type="EMBL" id="KAG5347133.1"/>
    </source>
</evidence>
<proteinExistence type="predicted"/>
<dbReference type="GO" id="GO:0008168">
    <property type="term" value="F:methyltransferase activity"/>
    <property type="evidence" value="ECO:0007669"/>
    <property type="project" value="UniProtKB-KW"/>
</dbReference>
<comment type="caution">
    <text evidence="1">The sequence shown here is derived from an EMBL/GenBank/DDBJ whole genome shotgun (WGS) entry which is preliminary data.</text>
</comment>
<dbReference type="AlphaFoldDB" id="A0A836FZA8"/>
<keyword evidence="1" id="KW-0489">Methyltransferase</keyword>
<keyword evidence="2" id="KW-1185">Reference proteome</keyword>
<gene>
    <name evidence="1" type="primary">Setmar_13</name>
    <name evidence="1" type="ORF">G6Z76_0004226</name>
</gene>
<organism evidence="1 2">
    <name type="scientific">Acromyrmex charruanus</name>
    <dbReference type="NCBI Taxonomy" id="2715315"/>
    <lineage>
        <taxon>Eukaryota</taxon>
        <taxon>Metazoa</taxon>
        <taxon>Ecdysozoa</taxon>
        <taxon>Arthropoda</taxon>
        <taxon>Hexapoda</taxon>
        <taxon>Insecta</taxon>
        <taxon>Pterygota</taxon>
        <taxon>Neoptera</taxon>
        <taxon>Endopterygota</taxon>
        <taxon>Hymenoptera</taxon>
        <taxon>Apocrita</taxon>
        <taxon>Aculeata</taxon>
        <taxon>Formicoidea</taxon>
        <taxon>Formicidae</taxon>
        <taxon>Myrmicinae</taxon>
        <taxon>Acromyrmex</taxon>
    </lineage>
</organism>
<dbReference type="PANTHER" id="PTHR46060">
    <property type="entry name" value="MARINER MOS1 TRANSPOSASE-LIKE PROTEIN"/>
    <property type="match status" value="1"/>
</dbReference>
<feature type="non-terminal residue" evidence="1">
    <location>
        <position position="191"/>
    </location>
</feature>
<dbReference type="GO" id="GO:0003676">
    <property type="term" value="F:nucleic acid binding"/>
    <property type="evidence" value="ECO:0007669"/>
    <property type="project" value="InterPro"/>
</dbReference>
<dbReference type="InterPro" id="IPR036397">
    <property type="entry name" value="RNaseH_sf"/>
</dbReference>
<keyword evidence="1" id="KW-0808">Transferase</keyword>
<evidence type="ECO:0000313" key="2">
    <source>
        <dbReference type="Proteomes" id="UP000669903"/>
    </source>
</evidence>
<reference evidence="1" key="1">
    <citation type="submission" date="2020-03" db="EMBL/GenBank/DDBJ databases">
        <title>Relaxed selection underlies rapid genomic changes in the transitions from sociality to social parasitism in ants.</title>
        <authorList>
            <person name="Bi X."/>
        </authorList>
    </citation>
    <scope>NUCLEOTIDE SEQUENCE</scope>
    <source>
        <strain evidence="1">BGI-DK2014a</strain>
        <tissue evidence="1">Whole body</tissue>
    </source>
</reference>
<name>A0A836FZA8_9HYME</name>